<comment type="caution">
    <text evidence="3">The sequence shown here is derived from an EMBL/GenBank/DDBJ whole genome shotgun (WGS) entry which is preliminary data.</text>
</comment>
<dbReference type="InterPro" id="IPR024752">
    <property type="entry name" value="Myb/SANT-like_dom"/>
</dbReference>
<gene>
    <name evidence="3" type="ORF">Ddye_029339</name>
</gene>
<dbReference type="InterPro" id="IPR055314">
    <property type="entry name" value="At2g29880-like"/>
</dbReference>
<keyword evidence="4" id="KW-1185">Reference proteome</keyword>
<dbReference type="PANTHER" id="PTHR47864:SF2">
    <property type="entry name" value="MYB_SANT-LIKE DNA-BINDING DOMAIN PROTEIN"/>
    <property type="match status" value="1"/>
</dbReference>
<dbReference type="Proteomes" id="UP001280121">
    <property type="component" value="Unassembled WGS sequence"/>
</dbReference>
<evidence type="ECO:0000256" key="1">
    <source>
        <dbReference type="SAM" id="MobiDB-lite"/>
    </source>
</evidence>
<feature type="domain" description="Myb/SANT-like" evidence="2">
    <location>
        <begin position="21"/>
        <end position="118"/>
    </location>
</feature>
<reference evidence="3" key="1">
    <citation type="journal article" date="2023" name="Plant J.">
        <title>Genome sequences and population genomics provide insights into the demographic history, inbreeding, and mutation load of two 'living fossil' tree species of Dipteronia.</title>
        <authorList>
            <person name="Feng Y."/>
            <person name="Comes H.P."/>
            <person name="Chen J."/>
            <person name="Zhu S."/>
            <person name="Lu R."/>
            <person name="Zhang X."/>
            <person name="Li P."/>
            <person name="Qiu J."/>
            <person name="Olsen K.M."/>
            <person name="Qiu Y."/>
        </authorList>
    </citation>
    <scope>NUCLEOTIDE SEQUENCE</scope>
    <source>
        <strain evidence="3">KIB01</strain>
    </source>
</reference>
<dbReference type="PANTHER" id="PTHR47864">
    <property type="entry name" value="TRANSMEMBRANE PROTEIN"/>
    <property type="match status" value="1"/>
</dbReference>
<dbReference type="Pfam" id="PF12776">
    <property type="entry name" value="Myb_DNA-bind_3"/>
    <property type="match status" value="1"/>
</dbReference>
<dbReference type="AlphaFoldDB" id="A0AAD9WLD7"/>
<feature type="compositionally biased region" description="Acidic residues" evidence="1">
    <location>
        <begin position="266"/>
        <end position="289"/>
    </location>
</feature>
<evidence type="ECO:0000313" key="3">
    <source>
        <dbReference type="EMBL" id="KAK2634547.1"/>
    </source>
</evidence>
<feature type="region of interest" description="Disordered" evidence="1">
    <location>
        <begin position="245"/>
        <end position="289"/>
    </location>
</feature>
<proteinExistence type="predicted"/>
<sequence length="289" mass="33905">MEEAQQRNEKGKVKVGGNYNSWTVEQTNLLLQLMLEVVGRGRRDASGLLSKQTIETWILPSLNEKLNCNKTYNNYQSRLKWLKAQYQRYIELMRHSFGFGWEPITRRFTASEKVWEDYLKSHPKEKHFRTKHYVDYDDLRVVIGNVTASVRNSIGLGDDTDTRTFGVEDTHVGIEDYEYDMDSGAFVQNQHEPLHQYESLEKTTPPLSHQTLSSENTNQVDIIEKLSYAIDSITADYRGVHSLMEKRESDREKREIEKKKRKEKVEEEEIEGEEVEDGKDEEEMDEEIK</sequence>
<evidence type="ECO:0000259" key="2">
    <source>
        <dbReference type="Pfam" id="PF12776"/>
    </source>
</evidence>
<evidence type="ECO:0000313" key="4">
    <source>
        <dbReference type="Proteomes" id="UP001280121"/>
    </source>
</evidence>
<dbReference type="EMBL" id="JANJYI010000009">
    <property type="protein sequence ID" value="KAK2634547.1"/>
    <property type="molecule type" value="Genomic_DNA"/>
</dbReference>
<organism evidence="3 4">
    <name type="scientific">Dipteronia dyeriana</name>
    <dbReference type="NCBI Taxonomy" id="168575"/>
    <lineage>
        <taxon>Eukaryota</taxon>
        <taxon>Viridiplantae</taxon>
        <taxon>Streptophyta</taxon>
        <taxon>Embryophyta</taxon>
        <taxon>Tracheophyta</taxon>
        <taxon>Spermatophyta</taxon>
        <taxon>Magnoliopsida</taxon>
        <taxon>eudicotyledons</taxon>
        <taxon>Gunneridae</taxon>
        <taxon>Pentapetalae</taxon>
        <taxon>rosids</taxon>
        <taxon>malvids</taxon>
        <taxon>Sapindales</taxon>
        <taxon>Sapindaceae</taxon>
        <taxon>Hippocastanoideae</taxon>
        <taxon>Acereae</taxon>
        <taxon>Dipteronia</taxon>
    </lineage>
</organism>
<accession>A0AAD9WLD7</accession>
<feature type="compositionally biased region" description="Basic and acidic residues" evidence="1">
    <location>
        <begin position="245"/>
        <end position="258"/>
    </location>
</feature>
<name>A0AAD9WLD7_9ROSI</name>
<protein>
    <recommendedName>
        <fullName evidence="2">Myb/SANT-like domain-containing protein</fullName>
    </recommendedName>
</protein>